<keyword evidence="2" id="KW-1185">Reference proteome</keyword>
<dbReference type="Proteomes" id="UP000678513">
    <property type="component" value="Chromosome"/>
</dbReference>
<organism evidence="1 2">
    <name type="scientific">Arachnia rubra</name>
    <dbReference type="NCBI Taxonomy" id="1547448"/>
    <lineage>
        <taxon>Bacteria</taxon>
        <taxon>Bacillati</taxon>
        <taxon>Actinomycetota</taxon>
        <taxon>Actinomycetes</taxon>
        <taxon>Propionibacteriales</taxon>
        <taxon>Propionibacteriaceae</taxon>
        <taxon>Arachnia</taxon>
    </lineage>
</organism>
<protein>
    <submittedName>
        <fullName evidence="1">Uncharacterized protein</fullName>
    </submittedName>
</protein>
<gene>
    <name evidence="1" type="ORF">J5A65_04060</name>
</gene>
<accession>A0ABX7Y6S2</accession>
<evidence type="ECO:0000313" key="2">
    <source>
        <dbReference type="Proteomes" id="UP000678513"/>
    </source>
</evidence>
<proteinExistence type="predicted"/>
<dbReference type="EMBL" id="CP072384">
    <property type="protein sequence ID" value="QUC08915.1"/>
    <property type="molecule type" value="Genomic_DNA"/>
</dbReference>
<reference evidence="1 2" key="1">
    <citation type="submission" date="2021-03" db="EMBL/GenBank/DDBJ databases">
        <title>Human Oral Microbial Genomes.</title>
        <authorList>
            <person name="Johnston C.D."/>
            <person name="Chen T."/>
            <person name="Dewhirst F.E."/>
        </authorList>
    </citation>
    <scope>NUCLEOTIDE SEQUENCE [LARGE SCALE GENOMIC DNA]</scope>
    <source>
        <strain evidence="1 2">DSMZ 100122</strain>
    </source>
</reference>
<dbReference type="RefSeq" id="WP_212325644.1">
    <property type="nucleotide sequence ID" value="NZ_AP024463.1"/>
</dbReference>
<name>A0ABX7Y6S2_9ACTN</name>
<evidence type="ECO:0000313" key="1">
    <source>
        <dbReference type="EMBL" id="QUC08915.1"/>
    </source>
</evidence>
<sequence>MIPDSQVVGLDGIAIAPTEGCVALQARHYSHPALKGRTVVRLVRENLSSAEDISLGVLGFVPTSSQPVGYVRNRAIGFPAWVIINDPANARHALNLVPDLRRAARMARSKPGNTKVLLDSLAKTLSDSAPHLLPTFLEEGARVFLAVGDRKNAAQLFSKAREAERVHNVPIDEERHRQVLLEFSFAGAINVRELSHESKALLERHSPGDALELFLKLNTDRIKGGLPPYANLAADLRRLIKATHATQLEVESRLLTDLLRSPALTRAPESFWKGYARTLKQLVRTDPAVRDVLLGLLPETVTSDTWVSFLKDVGITQDLRTGKVDAASWVECCAQRFRSSYWWTRDYDYPRKLSQLIRCLPGLRGRTITLDSPSGLEPELLDALLEAGAKVIFKYAKDQDKLEFRSWAHQADCPDLTFLADSEHAQLAAKGLGSVVNDGQLPLLVSHAGTRKLLGLWLEPRLPENPTPVQVAAELQRLAALLTSEGARHYPRQLETLVASLDAAKLLAIALRDGLITEYTWPVLEEAAREFGPDHELEVHESWPAMGVSGDGRVIWVEGDQRVADVTFTIPGGIYPERWEYMLVDGDTACLCRRLDGFLREELPWSSDPTTRHHASMMRRPSHRFRLSCPVPHGRLIADHLARAGDQTSPFQHMGRILSDGSSYWAVTDQGIFEIDPASGAKGRTSMPTALAEMITPHRRNGWTLHDKSLAWFPVGTSNAQSPLSTMDGIHGWVVLELDDRTLHLGINGYSFEAPEHLRIPYSGRCARPGGGHWLIGSEGELYRDSSQEQLLTLNDPAGRVHLLHRVPTQGWNQFRVRDEAASARLRTVTAGQVKELLEVLPGDDGSNHAASAQAAVEKLIGTSDAELANSVIWVASYIKRLVAGCLAAAASTRPDDEPDDEGQHFSSWRPSDSVMRWFAGDVRDTTDRPVVHALARRLSGEQTLVEDVIMTLILPLTRPEVLLACAAAPLRGHDEIGGAAATVASVLDAGLYTPTGCVFSFRVSWNNNALRRHWRSEFSSDGHAQGPEELIDTPTGPGIAIGDCLAPDGDTQRMLVFSPGGGVPESVMGEVTTIEQRSAGLSPDGLVAAFEKLLADGPPPWNQDRANRLAEELGWPPAAAAILLAGLPNVHDSRKNFLPPPVRKLLGLKTTEAAEARDFLMTLGIPTLVGLLSAGATDPMRVATEGLDIDAMAAFWESRPEEETQAKLSGGLLAAADKEFRWRGAYQLRKLMDQYPDSDSLASWLWATTKVRRDDPQASWLADRYDAIRESFSRGTMDHSIIDFSGQVRSLLGLPHRTDGTPQGETSTVGAWTIVAKKNWDELSWDPGKVTDWEAEGKLVSSFPEELEAYDPLLRRVAVLSGEFDALQEDVRSGYAGWPQNPAVSAPEILAQVAGKLDLPGDSARYWLQLLAVHNPTDKNIDAWNGWEKTDRTRFAAPLLERGLIVEAMRSRAGRSYFLPGGWQEAASPHLPMEVWKAPFYDLLDGARVRPRLDIVVPYVPYRQLFTDAWQRYHDGDVPGYQELRTERYRRR</sequence>